<feature type="domain" description="Exosome complex component CSL4 C-terminal" evidence="5">
    <location>
        <begin position="89"/>
        <end position="193"/>
    </location>
</feature>
<feature type="domain" description="Exosome complex component N-terminal" evidence="6">
    <location>
        <begin position="7"/>
        <end position="42"/>
    </location>
</feature>
<evidence type="ECO:0000313" key="8">
    <source>
        <dbReference type="Proteomes" id="UP000191612"/>
    </source>
</evidence>
<proteinExistence type="predicted"/>
<evidence type="ECO:0000256" key="2">
    <source>
        <dbReference type="ARBA" id="ARBA00022490"/>
    </source>
</evidence>
<reference evidence="8" key="1">
    <citation type="journal article" date="2017" name="Nat. Microbiol.">
        <title>Global analysis of biosynthetic gene clusters reveals vast potential of secondary metabolite production in Penicillium species.</title>
        <authorList>
            <person name="Nielsen J.C."/>
            <person name="Grijseels S."/>
            <person name="Prigent S."/>
            <person name="Ji B."/>
            <person name="Dainat J."/>
            <person name="Nielsen K.F."/>
            <person name="Frisvad J.C."/>
            <person name="Workman M."/>
            <person name="Nielsen J."/>
        </authorList>
    </citation>
    <scope>NUCLEOTIDE SEQUENCE [LARGE SCALE GENOMIC DNA]</scope>
    <source>
        <strain evidence="8">IBT 29525</strain>
    </source>
</reference>
<dbReference type="EMBL" id="MDYO01000001">
    <property type="protein sequence ID" value="OQE04178.1"/>
    <property type="molecule type" value="Genomic_DNA"/>
</dbReference>
<feature type="region of interest" description="Disordered" evidence="4">
    <location>
        <begin position="44"/>
        <end position="82"/>
    </location>
</feature>
<keyword evidence="3" id="KW-0271">Exosome</keyword>
<evidence type="ECO:0000313" key="7">
    <source>
        <dbReference type="EMBL" id="OQE04178.1"/>
    </source>
</evidence>
<dbReference type="Pfam" id="PF14382">
    <property type="entry name" value="ECR1_N"/>
    <property type="match status" value="1"/>
</dbReference>
<dbReference type="SUPFAM" id="SSF50249">
    <property type="entry name" value="Nucleic acid-binding proteins"/>
    <property type="match status" value="1"/>
</dbReference>
<dbReference type="PANTHER" id="PTHR12686">
    <property type="entry name" value="3'-5' EXORIBONUCLEASE CSL4-RELATED"/>
    <property type="match status" value="1"/>
</dbReference>
<dbReference type="Pfam" id="PF10447">
    <property type="entry name" value="EXOSC1"/>
    <property type="match status" value="1"/>
</dbReference>
<sequence>MASLPPIAIPGQRLGPLSTYSAGPGTHVQQSFIYASIAGPVVADPAQPKSQTRPTLRVSRVISSKDQAGPTPAVPVASSTTSKPRYNTLPAVDSIVLARVTRVQKRQATVSILVVLDESASQPQDQARTASDNDNVASILASAANPENHSSTDELRFQALIRKEDVRAVEKDRVVMDEMFRVGDIVRGSVISLGDQSFYYITTARNDLGVVMARSDAGNMMFPVSWKEMRDPITGTMVQQTTTKQTLPPSTYMSVADLLIPREHCLSTSGIHGCQQNYTPQPSLRGMPFKPPYLFHALKQQHPA</sequence>
<comment type="caution">
    <text evidence="7">The sequence shown here is derived from an EMBL/GenBank/DDBJ whole genome shotgun (WGS) entry which is preliminary data.</text>
</comment>
<keyword evidence="2" id="KW-0963">Cytoplasm</keyword>
<dbReference type="GO" id="GO:0005730">
    <property type="term" value="C:nucleolus"/>
    <property type="evidence" value="ECO:0007669"/>
    <property type="project" value="UniProtKB-SubCell"/>
</dbReference>
<dbReference type="GO" id="GO:0000176">
    <property type="term" value="C:nuclear exosome (RNase complex)"/>
    <property type="evidence" value="ECO:0007669"/>
    <property type="project" value="TreeGrafter"/>
</dbReference>
<evidence type="ECO:0000256" key="1">
    <source>
        <dbReference type="ARBA" id="ARBA00004604"/>
    </source>
</evidence>
<dbReference type="GO" id="GO:0003723">
    <property type="term" value="F:RNA binding"/>
    <property type="evidence" value="ECO:0007669"/>
    <property type="project" value="InterPro"/>
</dbReference>
<dbReference type="InterPro" id="IPR012340">
    <property type="entry name" value="NA-bd_OB-fold"/>
</dbReference>
<keyword evidence="8" id="KW-1185">Reference proteome</keyword>
<dbReference type="InterPro" id="IPR019495">
    <property type="entry name" value="EXOSC1_C"/>
</dbReference>
<dbReference type="Gene3D" id="2.40.50.100">
    <property type="match status" value="1"/>
</dbReference>
<evidence type="ECO:0000256" key="4">
    <source>
        <dbReference type="SAM" id="MobiDB-lite"/>
    </source>
</evidence>
<dbReference type="GO" id="GO:0006396">
    <property type="term" value="P:RNA processing"/>
    <property type="evidence" value="ECO:0007669"/>
    <property type="project" value="InterPro"/>
</dbReference>
<comment type="subcellular location">
    <subcellularLocation>
        <location evidence="1">Nucleus</location>
        <location evidence="1">Nucleolus</location>
    </subcellularLocation>
</comment>
<gene>
    <name evidence="7" type="ORF">PENSOL_c001G11951</name>
</gene>
<dbReference type="STRING" id="60172.A0A1V6RRJ0"/>
<dbReference type="InterPro" id="IPR025721">
    <property type="entry name" value="Exosome_cplx_N_dom"/>
</dbReference>
<dbReference type="SUPFAM" id="SSF110324">
    <property type="entry name" value="Ribosomal L27 protein-like"/>
    <property type="match status" value="1"/>
</dbReference>
<evidence type="ECO:0000259" key="6">
    <source>
        <dbReference type="Pfam" id="PF14382"/>
    </source>
</evidence>
<dbReference type="Proteomes" id="UP000191612">
    <property type="component" value="Unassembled WGS sequence"/>
</dbReference>
<organism evidence="7 8">
    <name type="scientific">Penicillium solitum</name>
    <dbReference type="NCBI Taxonomy" id="60172"/>
    <lineage>
        <taxon>Eukaryota</taxon>
        <taxon>Fungi</taxon>
        <taxon>Dikarya</taxon>
        <taxon>Ascomycota</taxon>
        <taxon>Pezizomycotina</taxon>
        <taxon>Eurotiomycetes</taxon>
        <taxon>Eurotiomycetidae</taxon>
        <taxon>Eurotiales</taxon>
        <taxon>Aspergillaceae</taxon>
        <taxon>Penicillium</taxon>
    </lineage>
</organism>
<dbReference type="FunFam" id="2.40.50.140:FF:000164">
    <property type="entry name" value="Exosome complex component CSL4"/>
    <property type="match status" value="1"/>
</dbReference>
<evidence type="ECO:0000256" key="3">
    <source>
        <dbReference type="ARBA" id="ARBA00022835"/>
    </source>
</evidence>
<evidence type="ECO:0000259" key="5">
    <source>
        <dbReference type="Pfam" id="PF10447"/>
    </source>
</evidence>
<dbReference type="Gene3D" id="2.40.50.140">
    <property type="entry name" value="Nucleic acid-binding proteins"/>
    <property type="match status" value="1"/>
</dbReference>
<dbReference type="InterPro" id="IPR039771">
    <property type="entry name" value="Csl4"/>
</dbReference>
<protein>
    <recommendedName>
        <fullName evidence="9">Exosome complex component CSL4 C-terminal domain-containing protein</fullName>
    </recommendedName>
</protein>
<name>A0A1V6RRJ0_9EURO</name>
<dbReference type="GO" id="GO:0005737">
    <property type="term" value="C:cytoplasm"/>
    <property type="evidence" value="ECO:0007669"/>
    <property type="project" value="TreeGrafter"/>
</dbReference>
<dbReference type="AlphaFoldDB" id="A0A1V6RRJ0"/>
<accession>A0A1V6RRJ0</accession>
<dbReference type="PANTHER" id="PTHR12686:SF8">
    <property type="entry name" value="EXOSOME COMPLEX COMPONENT CSL4"/>
    <property type="match status" value="1"/>
</dbReference>
<evidence type="ECO:0008006" key="9">
    <source>
        <dbReference type="Google" id="ProtNLM"/>
    </source>
</evidence>